<comment type="caution">
    <text evidence="10">The sequence shown here is derived from an EMBL/GenBank/DDBJ whole genome shotgun (WGS) entry which is preliminary data.</text>
</comment>
<feature type="transmembrane region" description="Helical" evidence="9">
    <location>
        <begin position="356"/>
        <end position="380"/>
    </location>
</feature>
<dbReference type="PANTHER" id="PTHR12726:SF0">
    <property type="entry name" value="CERAMIDE GLUCOSYLTRANSFERASE"/>
    <property type="match status" value="1"/>
</dbReference>
<evidence type="ECO:0000256" key="6">
    <source>
        <dbReference type="ARBA" id="ARBA00022692"/>
    </source>
</evidence>
<dbReference type="GO" id="GO:0006679">
    <property type="term" value="P:glucosylceramide biosynthetic process"/>
    <property type="evidence" value="ECO:0007669"/>
    <property type="project" value="TreeGrafter"/>
</dbReference>
<evidence type="ECO:0000313" key="10">
    <source>
        <dbReference type="EMBL" id="EHC15059.1"/>
    </source>
</evidence>
<gene>
    <name evidence="10" type="ORF">FJSC11DRAFT_1970</name>
</gene>
<dbReference type="PATRIC" id="fig|741277.3.peg.1816"/>
<evidence type="ECO:0000256" key="5">
    <source>
        <dbReference type="ARBA" id="ARBA00022679"/>
    </source>
</evidence>
<dbReference type="AlphaFoldDB" id="G6FS74"/>
<evidence type="ECO:0000256" key="2">
    <source>
        <dbReference type="ARBA" id="ARBA00004760"/>
    </source>
</evidence>
<keyword evidence="4" id="KW-0328">Glycosyltransferase</keyword>
<evidence type="ECO:0000256" key="9">
    <source>
        <dbReference type="SAM" id="Phobius"/>
    </source>
</evidence>
<sequence length="419" mass="47742">MKELAISLSRMLLSWLVIQTLVALAFLWTLKTHHRNSLPDEQLPKTAVILCLRGSDPFLPNCLESLLQQNYPRYDLKIIIDNREDPAWKIASETIAALGATNVQISPLSIRRYNCSLKCSSIVQAVSELDESYKVVALVDADAVVHPSWLRELVSPLADPTVGATTGNRWYLPTGKYWGSLVRYFWNSSAVVQMSLYRIPWGGSLALKTDVIYETELLERWARSYADDTIIPKVLANYGFQLKFVPSLLILNCEECNLPRLFDWMKRQMLSSRLYHPQWWAVIADALQTVLLPNLLLVLSIAALWTQQWDTATLAFASYGSYIVALLLLAIALEIGAKPIIQHNAKVKTKLSPATIIRMLFGIPLTHWFYGLALLLSFWMPKVTWRGVTYQIKGPWHIRLIQYRPYQKLDQPIDSKVSL</sequence>
<comment type="subcellular location">
    <subcellularLocation>
        <location evidence="1">Membrane</location>
        <topology evidence="1">Multi-pass membrane protein</topology>
    </subcellularLocation>
</comment>
<name>G6FS74_9CYAN</name>
<protein>
    <submittedName>
        <fullName evidence="10">Glycosyl transferase family 2</fullName>
    </submittedName>
</protein>
<dbReference type="EMBL" id="AGIZ01000005">
    <property type="protein sequence ID" value="EHC15059.1"/>
    <property type="molecule type" value="Genomic_DNA"/>
</dbReference>
<keyword evidence="11" id="KW-1185">Reference proteome</keyword>
<feature type="transmembrane region" description="Helical" evidence="9">
    <location>
        <begin position="12"/>
        <end position="30"/>
    </location>
</feature>
<dbReference type="RefSeq" id="WP_009756816.1">
    <property type="nucleotide sequence ID" value="NZ_AGIZ01000005.1"/>
</dbReference>
<evidence type="ECO:0000256" key="3">
    <source>
        <dbReference type="ARBA" id="ARBA00004991"/>
    </source>
</evidence>
<dbReference type="Proteomes" id="UP000004344">
    <property type="component" value="Unassembled WGS sequence"/>
</dbReference>
<proteinExistence type="predicted"/>
<dbReference type="GO" id="GO:0008120">
    <property type="term" value="F:ceramide glucosyltransferase activity"/>
    <property type="evidence" value="ECO:0007669"/>
    <property type="project" value="TreeGrafter"/>
</dbReference>
<organism evidence="10 11">
    <name type="scientific">Fischerella thermalis JSC-11</name>
    <dbReference type="NCBI Taxonomy" id="741277"/>
    <lineage>
        <taxon>Bacteria</taxon>
        <taxon>Bacillati</taxon>
        <taxon>Cyanobacteriota</taxon>
        <taxon>Cyanophyceae</taxon>
        <taxon>Nostocales</taxon>
        <taxon>Hapalosiphonaceae</taxon>
        <taxon>Fischerella</taxon>
    </lineage>
</organism>
<dbReference type="GO" id="GO:0016020">
    <property type="term" value="C:membrane"/>
    <property type="evidence" value="ECO:0007669"/>
    <property type="project" value="UniProtKB-SubCell"/>
</dbReference>
<evidence type="ECO:0000256" key="7">
    <source>
        <dbReference type="ARBA" id="ARBA00022989"/>
    </source>
</evidence>
<reference evidence="10 11" key="1">
    <citation type="submission" date="2011-09" db="EMBL/GenBank/DDBJ databases">
        <title>The draft genome of Fischerella sp. JSC-11.</title>
        <authorList>
            <consortium name="US DOE Joint Genome Institute (JGI-PGF)"/>
            <person name="Lucas S."/>
            <person name="Han J."/>
            <person name="Lapidus A."/>
            <person name="Cheng J.-F."/>
            <person name="Goodwin L."/>
            <person name="Pitluck S."/>
            <person name="Peters L."/>
            <person name="Land M.L."/>
            <person name="Hauser L."/>
            <person name="Sarkisova S."/>
            <person name="Bryant D.A."/>
            <person name="Brown I."/>
            <person name="Woyke T.J."/>
        </authorList>
    </citation>
    <scope>NUCLEOTIDE SEQUENCE [LARGE SCALE GENOMIC DNA]</scope>
    <source>
        <strain evidence="10 11">JSC-11</strain>
    </source>
</reference>
<keyword evidence="7 9" id="KW-1133">Transmembrane helix</keyword>
<dbReference type="SUPFAM" id="SSF53448">
    <property type="entry name" value="Nucleotide-diphospho-sugar transferases"/>
    <property type="match status" value="1"/>
</dbReference>
<evidence type="ECO:0000256" key="1">
    <source>
        <dbReference type="ARBA" id="ARBA00004141"/>
    </source>
</evidence>
<feature type="transmembrane region" description="Helical" evidence="9">
    <location>
        <begin position="311"/>
        <end position="335"/>
    </location>
</feature>
<accession>G6FS74</accession>
<evidence type="ECO:0000256" key="8">
    <source>
        <dbReference type="ARBA" id="ARBA00023136"/>
    </source>
</evidence>
<dbReference type="PANTHER" id="PTHR12726">
    <property type="entry name" value="CERAMIDE GLUCOSYLTRANSFERASE"/>
    <property type="match status" value="1"/>
</dbReference>
<comment type="pathway">
    <text evidence="3">Sphingolipid metabolism.</text>
</comment>
<evidence type="ECO:0000313" key="11">
    <source>
        <dbReference type="Proteomes" id="UP000004344"/>
    </source>
</evidence>
<evidence type="ECO:0000256" key="4">
    <source>
        <dbReference type="ARBA" id="ARBA00022676"/>
    </source>
</evidence>
<keyword evidence="8 9" id="KW-0472">Membrane</keyword>
<dbReference type="Pfam" id="PF13641">
    <property type="entry name" value="Glyco_tranf_2_3"/>
    <property type="match status" value="1"/>
</dbReference>
<keyword evidence="6 9" id="KW-0812">Transmembrane</keyword>
<keyword evidence="5 10" id="KW-0808">Transferase</keyword>
<comment type="pathway">
    <text evidence="2">Lipid metabolism; sphingolipid metabolism.</text>
</comment>
<feature type="transmembrane region" description="Helical" evidence="9">
    <location>
        <begin position="279"/>
        <end position="305"/>
    </location>
</feature>
<dbReference type="Gene3D" id="3.90.550.10">
    <property type="entry name" value="Spore Coat Polysaccharide Biosynthesis Protein SpsA, Chain A"/>
    <property type="match status" value="1"/>
</dbReference>
<dbReference type="InterPro" id="IPR029044">
    <property type="entry name" value="Nucleotide-diphossugar_trans"/>
</dbReference>
<dbReference type="InterPro" id="IPR025993">
    <property type="entry name" value="Ceramide_glucosylTrfase"/>
</dbReference>